<dbReference type="Proteomes" id="UP000251144">
    <property type="component" value="Unassembled WGS sequence"/>
</dbReference>
<dbReference type="EMBL" id="PRLB01000006">
    <property type="protein sequence ID" value="RAW54032.1"/>
    <property type="molecule type" value="Genomic_DNA"/>
</dbReference>
<accession>A0A329TWR9</accession>
<organism evidence="2 3">
    <name type="scientific">Faecalibacterium prausnitzii</name>
    <dbReference type="NCBI Taxonomy" id="853"/>
    <lineage>
        <taxon>Bacteria</taxon>
        <taxon>Bacillati</taxon>
        <taxon>Bacillota</taxon>
        <taxon>Clostridia</taxon>
        <taxon>Eubacteriales</taxon>
        <taxon>Oscillospiraceae</taxon>
        <taxon>Faecalibacterium</taxon>
    </lineage>
</organism>
<feature type="signal peptide" evidence="1">
    <location>
        <begin position="1"/>
        <end position="31"/>
    </location>
</feature>
<evidence type="ECO:0000313" key="3">
    <source>
        <dbReference type="Proteomes" id="UP000251144"/>
    </source>
</evidence>
<reference evidence="2 3" key="1">
    <citation type="submission" date="2018-02" db="EMBL/GenBank/DDBJ databases">
        <title>Complete genome sequencing of Faecalibacterium prausnitzii strains isolated from the human gut.</title>
        <authorList>
            <person name="Fitzgerald B.C."/>
            <person name="Shkoporov A.N."/>
            <person name="Ross P.R."/>
            <person name="Hill C."/>
        </authorList>
    </citation>
    <scope>NUCLEOTIDE SEQUENCE [LARGE SCALE GENOMIC DNA]</scope>
    <source>
        <strain evidence="2 3">APC942/32-1</strain>
    </source>
</reference>
<dbReference type="RefSeq" id="WP_158400994.1">
    <property type="nucleotide sequence ID" value="NZ_PRLB01000006.1"/>
</dbReference>
<keyword evidence="1" id="KW-0732">Signal</keyword>
<proteinExistence type="predicted"/>
<protein>
    <submittedName>
        <fullName evidence="2">Transcriptional regulator, IclR family protein</fullName>
    </submittedName>
</protein>
<comment type="caution">
    <text evidence="2">The sequence shown here is derived from an EMBL/GenBank/DDBJ whole genome shotgun (WGS) entry which is preliminary data.</text>
</comment>
<evidence type="ECO:0000313" key="2">
    <source>
        <dbReference type="EMBL" id="RAW54032.1"/>
    </source>
</evidence>
<dbReference type="AlphaFoldDB" id="A0A329TWR9"/>
<sequence>MRLLNKNTARRAAAAAALLTMTAAMSVGAFAADAEDTTVAGYLPPQSSEVMVQGDIALHSDVPVGEVDPNYGGYASPVENPIQGNVMMISDETPLPSDTPVEKSEARYTVKGLLGKQVLYTARQEGRVLTLDAPDDNATFRTTILDMQTLMNQGVSTLVLKTGKTSTTLNLTLLCQDQKPGTRVTLRHLGSSAHLTVGFRGRRDLIVGR</sequence>
<dbReference type="OrthoDB" id="1861135at2"/>
<evidence type="ECO:0000256" key="1">
    <source>
        <dbReference type="SAM" id="SignalP"/>
    </source>
</evidence>
<gene>
    <name evidence="2" type="ORF">C4N26_07675</name>
</gene>
<name>A0A329TWR9_9FIRM</name>
<feature type="chain" id="PRO_5016349784" evidence="1">
    <location>
        <begin position="32"/>
        <end position="209"/>
    </location>
</feature>